<evidence type="ECO:0008006" key="2">
    <source>
        <dbReference type="Google" id="ProtNLM"/>
    </source>
</evidence>
<protein>
    <recommendedName>
        <fullName evidence="2">HNH endonuclease</fullName>
    </recommendedName>
</protein>
<sequence length="250" mass="29190">MPLSFVFWRRKAGMQDRELETFIYRLKAQIAASRVFAAGLRLQLAFKQNPNWHLQPRVPAGDPDGGQWLAYLVGAAGSLLPVLQRVGLAALQRLRTEARRIGPVLRRLPRRWDDSLQPSEDSYDDETRRISHNSWQRRGEPNIRFRNEDELRRYLGPAGPGREWHHIVEKRLAGREGFPPEKIHSTDNIVSLPIEVHRRVSARMSMRDKAYNFNIRRFGIEKRTFAEQYDDGLDLVREILEDYGYDPSDF</sequence>
<dbReference type="AlphaFoldDB" id="A0AAU8CW00"/>
<name>A0AAU8CW00_9HYPH</name>
<reference evidence="1" key="1">
    <citation type="submission" date="2024-06" db="EMBL/GenBank/DDBJ databases">
        <title>Mesorhizobium karijinii sp. nov., a symbiont of the iconic Swainsona formosa from arid Australia.</title>
        <authorList>
            <person name="Hill Y.J."/>
            <person name="Watkin E.L.J."/>
            <person name="O'Hara G.W."/>
            <person name="Terpolilli J."/>
            <person name="Tye M.L."/>
            <person name="Kohlmeier M.G."/>
        </authorList>
    </citation>
    <scope>NUCLEOTIDE SEQUENCE</scope>
    <source>
        <strain evidence="1">WSM2240</strain>
    </source>
</reference>
<gene>
    <name evidence="1" type="ORF">ABVK50_07800</name>
</gene>
<accession>A0AAU8CW00</accession>
<proteinExistence type="predicted"/>
<organism evidence="1">
    <name type="scientific">Mesorhizobium sp. WSM2240</name>
    <dbReference type="NCBI Taxonomy" id="3228851"/>
    <lineage>
        <taxon>Bacteria</taxon>
        <taxon>Pseudomonadati</taxon>
        <taxon>Pseudomonadota</taxon>
        <taxon>Alphaproteobacteria</taxon>
        <taxon>Hyphomicrobiales</taxon>
        <taxon>Phyllobacteriaceae</taxon>
        <taxon>Mesorhizobium</taxon>
    </lineage>
</organism>
<dbReference type="EMBL" id="CP159253">
    <property type="protein sequence ID" value="XCG50374.1"/>
    <property type="molecule type" value="Genomic_DNA"/>
</dbReference>
<evidence type="ECO:0000313" key="1">
    <source>
        <dbReference type="EMBL" id="XCG50374.1"/>
    </source>
</evidence>